<organism evidence="1 2">
    <name type="scientific">Ascoidea rubescens DSM 1968</name>
    <dbReference type="NCBI Taxonomy" id="1344418"/>
    <lineage>
        <taxon>Eukaryota</taxon>
        <taxon>Fungi</taxon>
        <taxon>Dikarya</taxon>
        <taxon>Ascomycota</taxon>
        <taxon>Saccharomycotina</taxon>
        <taxon>Saccharomycetes</taxon>
        <taxon>Ascoideaceae</taxon>
        <taxon>Ascoidea</taxon>
    </lineage>
</organism>
<gene>
    <name evidence="1" type="ORF">ASCRUDRAFT_69196</name>
</gene>
<name>A0A1D2VLC5_9ASCO</name>
<keyword evidence="2" id="KW-1185">Reference proteome</keyword>
<dbReference type="EMBL" id="KV454477">
    <property type="protein sequence ID" value="ODV62383.1"/>
    <property type="molecule type" value="Genomic_DNA"/>
</dbReference>
<dbReference type="RefSeq" id="XP_020048690.1">
    <property type="nucleotide sequence ID" value="XM_020191640.1"/>
</dbReference>
<evidence type="ECO:0000313" key="2">
    <source>
        <dbReference type="Proteomes" id="UP000095038"/>
    </source>
</evidence>
<reference evidence="2" key="1">
    <citation type="submission" date="2016-05" db="EMBL/GenBank/DDBJ databases">
        <title>Comparative genomics of biotechnologically important yeasts.</title>
        <authorList>
            <consortium name="DOE Joint Genome Institute"/>
            <person name="Riley R."/>
            <person name="Haridas S."/>
            <person name="Wolfe K.H."/>
            <person name="Lopes M.R."/>
            <person name="Hittinger C.T."/>
            <person name="Goker M."/>
            <person name="Salamov A."/>
            <person name="Wisecaver J."/>
            <person name="Long T.M."/>
            <person name="Aerts A.L."/>
            <person name="Barry K."/>
            <person name="Choi C."/>
            <person name="Clum A."/>
            <person name="Coughlan A.Y."/>
            <person name="Deshpande S."/>
            <person name="Douglass A.P."/>
            <person name="Hanson S.J."/>
            <person name="Klenk H.-P."/>
            <person name="Labutti K."/>
            <person name="Lapidus A."/>
            <person name="Lindquist E."/>
            <person name="Lipzen A."/>
            <person name="Meier-Kolthoff J.P."/>
            <person name="Ohm R.A."/>
            <person name="Otillar R.P."/>
            <person name="Pangilinan J."/>
            <person name="Peng Y."/>
            <person name="Rokas A."/>
            <person name="Rosa C.A."/>
            <person name="Scheuner C."/>
            <person name="Sibirny A.A."/>
            <person name="Slot J.C."/>
            <person name="Stielow J.B."/>
            <person name="Sun H."/>
            <person name="Kurtzman C.P."/>
            <person name="Blackwell M."/>
            <person name="Grigoriev I.V."/>
            <person name="Jeffries T.W."/>
        </authorList>
    </citation>
    <scope>NUCLEOTIDE SEQUENCE [LARGE SCALE GENOMIC DNA]</scope>
    <source>
        <strain evidence="2">DSM 1968</strain>
    </source>
</reference>
<protein>
    <submittedName>
        <fullName evidence="1">Uncharacterized protein</fullName>
    </submittedName>
</protein>
<dbReference type="Proteomes" id="UP000095038">
    <property type="component" value="Unassembled WGS sequence"/>
</dbReference>
<dbReference type="InParanoid" id="A0A1D2VLC5"/>
<evidence type="ECO:0000313" key="1">
    <source>
        <dbReference type="EMBL" id="ODV62383.1"/>
    </source>
</evidence>
<sequence length="575" mass="64503">MLLSPARAVCYKYPAVDVPAVGHHNCVFDLGRIQSQVDTYNSAKQPLSPQAIKLRTTTAISQKETALLIYSSTAMLHNNINTLLLISLTSIHTAASLELQKRACSVTDSTNYYNELQSALNNTLCVSDSDSYETDCLCNYSNYQFWNYYYTYYSCNDIFNINDVNEFKASYCGFESTDLTDQATATQSSTIPSSSSLTFSSSLSSSLSSPAETEVQTHKFCSNEDYDFYYNKFESTVNSSNCGYGSNGSIYIGAYSCICDLSDDQYWNSYYNVIVCSTDKFSNVSQVKDSICSNYTVSNSTLDVYNSSSNSLGSCSLTDYNTYLNDYIDAVNSSDCLTGLYDDDLPVFKTKCVCDLSNDEFWHQYYSLINCDNNYDSKNFTLFKSNICGSQNISISCSSSETQYHYSLMINQLNQSNCYSIDSTTGSYNINLDCICNSNNNEFWYHYFDYYSCISSNTDFQYDDYEYFKEDQCDLEITQSSIEDYSTEEFSSSSSSSSSSFSFSIKSLNSSSTYSDIEKTLTRTLTETPSNGVSLTIETLSFAHSSSSEDIAFANTFKLPNSLTIIFSTFILLFI</sequence>
<dbReference type="AlphaFoldDB" id="A0A1D2VLC5"/>
<proteinExistence type="predicted"/>
<dbReference type="GeneID" id="30965276"/>
<accession>A0A1D2VLC5</accession>